<comment type="caution">
    <text evidence="1">The sequence shown here is derived from an EMBL/GenBank/DDBJ whole genome shotgun (WGS) entry which is preliminary data.</text>
</comment>
<accession>A0A557SUT3</accession>
<keyword evidence="2" id="KW-1185">Reference proteome</keyword>
<dbReference type="EMBL" id="VOAH01000008">
    <property type="protein sequence ID" value="TVP40363.1"/>
    <property type="molecule type" value="Genomic_DNA"/>
</dbReference>
<organism evidence="1 2">
    <name type="scientific">Candidatus Nitrosocosmicus arcticus</name>
    <dbReference type="NCBI Taxonomy" id="2035267"/>
    <lineage>
        <taxon>Archaea</taxon>
        <taxon>Nitrososphaerota</taxon>
        <taxon>Nitrososphaeria</taxon>
        <taxon>Nitrososphaerales</taxon>
        <taxon>Nitrososphaeraceae</taxon>
        <taxon>Candidatus Nitrosocosmicus</taxon>
    </lineage>
</organism>
<dbReference type="AlphaFoldDB" id="A0A557SUT3"/>
<gene>
    <name evidence="1" type="ORF">NARC_80091</name>
</gene>
<proteinExistence type="predicted"/>
<sequence>MIVIGQFTVSTNFARALQFSPDSKCCPPLFSDCTFNVWRCTNRYLRNIDTAISNISSHALEFAHNNQLNGGCVFIFFGDPVHLENTFITILSKKANFFLTLGFNGAYTDITNILPENGPTQDLKVRIDKVIHCEYELYGETIAFVSVLFTFFEWQIPTCNMPVLVETKVIEFDGRWLYLKQLSVGNYRCLWKRISFNCHSEMNYSRCSIV</sequence>
<protein>
    <submittedName>
        <fullName evidence="1">Uncharacterized protein</fullName>
    </submittedName>
</protein>
<evidence type="ECO:0000313" key="1">
    <source>
        <dbReference type="EMBL" id="TVP40363.1"/>
    </source>
</evidence>
<evidence type="ECO:0000313" key="2">
    <source>
        <dbReference type="Proteomes" id="UP000315289"/>
    </source>
</evidence>
<reference evidence="1 2" key="1">
    <citation type="journal article" date="2019" name="Front. Microbiol.">
        <title>Ammonia Oxidation by the Arctic Terrestrial Thaumarchaeote Candidatus Nitrosocosmicus arcticus Is Stimulated by Increasing Temperatures.</title>
        <authorList>
            <person name="Alves R.J.E."/>
            <person name="Kerou M."/>
            <person name="Zappe A."/>
            <person name="Bittner R."/>
            <person name="Abby S.S."/>
            <person name="Schmidt H.A."/>
            <person name="Pfeifer K."/>
            <person name="Schleper C."/>
        </authorList>
    </citation>
    <scope>NUCLEOTIDE SEQUENCE [LARGE SCALE GENOMIC DNA]</scope>
    <source>
        <strain evidence="1 2">Kfb</strain>
    </source>
</reference>
<dbReference type="Proteomes" id="UP000315289">
    <property type="component" value="Unassembled WGS sequence"/>
</dbReference>
<name>A0A557SUT3_9ARCH</name>